<evidence type="ECO:0008006" key="3">
    <source>
        <dbReference type="Google" id="ProtNLM"/>
    </source>
</evidence>
<evidence type="ECO:0000313" key="2">
    <source>
        <dbReference type="Proteomes" id="UP000525298"/>
    </source>
</evidence>
<proteinExistence type="predicted"/>
<dbReference type="Gene3D" id="1.10.287.110">
    <property type="entry name" value="DnaJ domain"/>
    <property type="match status" value="1"/>
</dbReference>
<dbReference type="SUPFAM" id="SSF46565">
    <property type="entry name" value="Chaperone J-domain"/>
    <property type="match status" value="1"/>
</dbReference>
<dbReference type="Proteomes" id="UP000525298">
    <property type="component" value="Unassembled WGS sequence"/>
</dbReference>
<dbReference type="EMBL" id="JACDUS010000011">
    <property type="protein sequence ID" value="MBA2882685.1"/>
    <property type="molecule type" value="Genomic_DNA"/>
</dbReference>
<keyword evidence="2" id="KW-1185">Reference proteome</keyword>
<gene>
    <name evidence="1" type="ORF">HNR65_003039</name>
</gene>
<dbReference type="RefSeq" id="WP_181552315.1">
    <property type="nucleotide sequence ID" value="NZ_JACDUS010000011.1"/>
</dbReference>
<sequence>MNCPDDEILTEIAIDNYNFRVTWSAASRDCCILWIRDADTMDQFEALGRFSRFDKRSILEFVVRYVTSQSLREEISKRRFARYIESLPPTFFQQVQYMGYHEKAAAFKNLYNLDSVIDEAADLGWKRRCMAKKFHPDKGGDKRAMALINEGYELLNAKKDDCSSKDGKNKPS</sequence>
<reference evidence="1 2" key="1">
    <citation type="submission" date="2020-07" db="EMBL/GenBank/DDBJ databases">
        <title>Genomic Encyclopedia of Type Strains, Phase IV (KMG-IV): sequencing the most valuable type-strain genomes for metagenomic binning, comparative biology and taxonomic classification.</title>
        <authorList>
            <person name="Goeker M."/>
        </authorList>
    </citation>
    <scope>NUCLEOTIDE SEQUENCE [LARGE SCALE GENOMIC DNA]</scope>
    <source>
        <strain evidence="1 2">DSM 17721</strain>
    </source>
</reference>
<protein>
    <recommendedName>
        <fullName evidence="3">J domain-containing protein</fullName>
    </recommendedName>
</protein>
<dbReference type="InterPro" id="IPR036869">
    <property type="entry name" value="J_dom_sf"/>
</dbReference>
<evidence type="ECO:0000313" key="1">
    <source>
        <dbReference type="EMBL" id="MBA2882685.1"/>
    </source>
</evidence>
<accession>A0A7W0CBI1</accession>
<organism evidence="1 2">
    <name type="scientific">Desulfosalsimonas propionicica</name>
    <dbReference type="NCBI Taxonomy" id="332175"/>
    <lineage>
        <taxon>Bacteria</taxon>
        <taxon>Pseudomonadati</taxon>
        <taxon>Thermodesulfobacteriota</taxon>
        <taxon>Desulfobacteria</taxon>
        <taxon>Desulfobacterales</taxon>
        <taxon>Desulfosalsimonadaceae</taxon>
        <taxon>Desulfosalsimonas</taxon>
    </lineage>
</organism>
<name>A0A7W0CBI1_9BACT</name>
<comment type="caution">
    <text evidence="1">The sequence shown here is derived from an EMBL/GenBank/DDBJ whole genome shotgun (WGS) entry which is preliminary data.</text>
</comment>
<dbReference type="AlphaFoldDB" id="A0A7W0CBI1"/>